<protein>
    <submittedName>
        <fullName evidence="2">Excinuclease ABC subunit C</fullName>
    </submittedName>
</protein>
<dbReference type="PANTHER" id="PTHR30562">
    <property type="entry name" value="UVRC/OXIDOREDUCTASE"/>
    <property type="match status" value="1"/>
</dbReference>
<dbReference type="InterPro" id="IPR000305">
    <property type="entry name" value="GIY-YIG_endonuc"/>
</dbReference>
<dbReference type="Pfam" id="PF01541">
    <property type="entry name" value="GIY-YIG"/>
    <property type="match status" value="1"/>
</dbReference>
<feature type="domain" description="GIY-YIG" evidence="1">
    <location>
        <begin position="11"/>
        <end position="89"/>
    </location>
</feature>
<evidence type="ECO:0000313" key="3">
    <source>
        <dbReference type="Proteomes" id="UP000219612"/>
    </source>
</evidence>
<dbReference type="Proteomes" id="UP000219612">
    <property type="component" value="Unassembled WGS sequence"/>
</dbReference>
<dbReference type="SMART" id="SM00465">
    <property type="entry name" value="GIYc"/>
    <property type="match status" value="1"/>
</dbReference>
<dbReference type="InterPro" id="IPR050066">
    <property type="entry name" value="UvrABC_protein_C"/>
</dbReference>
<dbReference type="RefSeq" id="WP_097320046.1">
    <property type="nucleotide sequence ID" value="NZ_OBDY01000004.1"/>
</dbReference>
<dbReference type="Gene3D" id="3.40.1440.10">
    <property type="entry name" value="GIY-YIG endonuclease"/>
    <property type="match status" value="1"/>
</dbReference>
<sequence length="305" mass="34142">MTRALVPRLPVAPGVYRFRDERGHVLYIGRATELRYRVGSYWTDLGKRRHLARMVPQITRIEALTCDSVHEAAWLERNLLERSKPRWNRIRGGMEVPFCIRLADFTVQAAHWPPAASGGLVFGPYLGGTQARLAVSALERVMPLRYTGDRLGGSQRDMAAIRGVGAGDRDRFVELITAVLRREPAAVAQLRSRLVELRDRASERLGFELAARIQQEIEAVDWVVAEQKVTTLVPGGDAEAYGWADGVLVRFQIRSGRLSGWEQRKCSRAAAEPHLARTPAQWRDFAGRNAELATRLVAESVRPGS</sequence>
<dbReference type="AlphaFoldDB" id="A0A285HCQ9"/>
<dbReference type="PANTHER" id="PTHR30562:SF1">
    <property type="entry name" value="UVRABC SYSTEM PROTEIN C"/>
    <property type="match status" value="1"/>
</dbReference>
<evidence type="ECO:0000313" key="2">
    <source>
        <dbReference type="EMBL" id="SNY33515.1"/>
    </source>
</evidence>
<reference evidence="2 3" key="1">
    <citation type="submission" date="2017-09" db="EMBL/GenBank/DDBJ databases">
        <authorList>
            <person name="Ehlers B."/>
            <person name="Leendertz F.H."/>
        </authorList>
    </citation>
    <scope>NUCLEOTIDE SEQUENCE [LARGE SCALE GENOMIC DNA]</scope>
    <source>
        <strain evidence="2 3">CGMCC 4.6857</strain>
    </source>
</reference>
<evidence type="ECO:0000259" key="1">
    <source>
        <dbReference type="PROSITE" id="PS50164"/>
    </source>
</evidence>
<dbReference type="SUPFAM" id="SSF82771">
    <property type="entry name" value="GIY-YIG endonuclease"/>
    <property type="match status" value="1"/>
</dbReference>
<gene>
    <name evidence="2" type="ORF">SAMN05421748_104147</name>
</gene>
<accession>A0A285HCQ9</accession>
<dbReference type="InterPro" id="IPR047296">
    <property type="entry name" value="GIY-YIG_UvrC_Cho"/>
</dbReference>
<name>A0A285HCQ9_9ACTN</name>
<dbReference type="GO" id="GO:0009380">
    <property type="term" value="C:excinuclease repair complex"/>
    <property type="evidence" value="ECO:0007669"/>
    <property type="project" value="TreeGrafter"/>
</dbReference>
<proteinExistence type="predicted"/>
<dbReference type="CDD" id="cd10434">
    <property type="entry name" value="GIY-YIG_UvrC_Cho"/>
    <property type="match status" value="1"/>
</dbReference>
<organism evidence="2 3">
    <name type="scientific">Paractinoplanes atraurantiacus</name>
    <dbReference type="NCBI Taxonomy" id="1036182"/>
    <lineage>
        <taxon>Bacteria</taxon>
        <taxon>Bacillati</taxon>
        <taxon>Actinomycetota</taxon>
        <taxon>Actinomycetes</taxon>
        <taxon>Micromonosporales</taxon>
        <taxon>Micromonosporaceae</taxon>
        <taxon>Paractinoplanes</taxon>
    </lineage>
</organism>
<dbReference type="OrthoDB" id="9804933at2"/>
<dbReference type="InterPro" id="IPR035901">
    <property type="entry name" value="GIY-YIG_endonuc_sf"/>
</dbReference>
<dbReference type="EMBL" id="OBDY01000004">
    <property type="protein sequence ID" value="SNY33515.1"/>
    <property type="molecule type" value="Genomic_DNA"/>
</dbReference>
<dbReference type="GO" id="GO:0006289">
    <property type="term" value="P:nucleotide-excision repair"/>
    <property type="evidence" value="ECO:0007669"/>
    <property type="project" value="InterPro"/>
</dbReference>
<keyword evidence="3" id="KW-1185">Reference proteome</keyword>
<dbReference type="PROSITE" id="PS50164">
    <property type="entry name" value="GIY_YIG"/>
    <property type="match status" value="1"/>
</dbReference>